<comment type="function">
    <text evidence="15">Member of the two-component regulatory system HssS/HssR involved in intracellular heme homeostasis and tempering of staphylococcal virulence. HssS functions as a heme sensor histidine kinase which is autophosphorylated at a histidine residue and transfers its phosphate group to an aspartate residue of HssR. HssR/HssS activates the expression of hrtAB, an efflux pump, in response to extracellular heme, hemin, hemoglobin or blood.</text>
</comment>
<dbReference type="Pfam" id="PF00672">
    <property type="entry name" value="HAMP"/>
    <property type="match status" value="1"/>
</dbReference>
<evidence type="ECO:0000256" key="2">
    <source>
        <dbReference type="ARBA" id="ARBA00004651"/>
    </source>
</evidence>
<reference evidence="22" key="1">
    <citation type="journal article" date="2019" name="Int. J. Syst. Evol. Microbiol.">
        <title>The Global Catalogue of Microorganisms (GCM) 10K type strain sequencing project: providing services to taxonomists for standard genome sequencing and annotation.</title>
        <authorList>
            <consortium name="The Broad Institute Genomics Platform"/>
            <consortium name="The Broad Institute Genome Sequencing Center for Infectious Disease"/>
            <person name="Wu L."/>
            <person name="Ma J."/>
        </authorList>
    </citation>
    <scope>NUCLEOTIDE SEQUENCE [LARGE SCALE GENOMIC DNA]</scope>
    <source>
        <strain evidence="22">PCU 280</strain>
    </source>
</reference>
<keyword evidence="17" id="KW-0175">Coiled coil</keyword>
<gene>
    <name evidence="21" type="ORF">ACFP56_13075</name>
</gene>
<feature type="transmembrane region" description="Helical" evidence="18">
    <location>
        <begin position="135"/>
        <end position="158"/>
    </location>
</feature>
<evidence type="ECO:0000259" key="20">
    <source>
        <dbReference type="PROSITE" id="PS50885"/>
    </source>
</evidence>
<evidence type="ECO:0000256" key="3">
    <source>
        <dbReference type="ARBA" id="ARBA00012438"/>
    </source>
</evidence>
<keyword evidence="9 21" id="KW-0418">Kinase</keyword>
<dbReference type="CDD" id="cd00082">
    <property type="entry name" value="HisKA"/>
    <property type="match status" value="1"/>
</dbReference>
<dbReference type="CDD" id="cd06225">
    <property type="entry name" value="HAMP"/>
    <property type="match status" value="1"/>
</dbReference>
<keyword evidence="12" id="KW-0902">Two-component regulatory system</keyword>
<keyword evidence="8" id="KW-0547">Nucleotide-binding</keyword>
<evidence type="ECO:0000313" key="22">
    <source>
        <dbReference type="Proteomes" id="UP001596233"/>
    </source>
</evidence>
<protein>
    <recommendedName>
        <fullName evidence="16">Heme sensor protein HssS</fullName>
        <ecNumber evidence="3">2.7.13.3</ecNumber>
    </recommendedName>
</protein>
<keyword evidence="14 18" id="KW-0472">Membrane</keyword>
<keyword evidence="6" id="KW-0808">Transferase</keyword>
<evidence type="ECO:0000256" key="11">
    <source>
        <dbReference type="ARBA" id="ARBA00022989"/>
    </source>
</evidence>
<dbReference type="InterPro" id="IPR036097">
    <property type="entry name" value="HisK_dim/P_sf"/>
</dbReference>
<keyword evidence="11 18" id="KW-1133">Transmembrane helix</keyword>
<keyword evidence="13" id="KW-0843">Virulence</keyword>
<dbReference type="PRINTS" id="PR00344">
    <property type="entry name" value="BCTRLSENSOR"/>
</dbReference>
<evidence type="ECO:0000256" key="6">
    <source>
        <dbReference type="ARBA" id="ARBA00022679"/>
    </source>
</evidence>
<evidence type="ECO:0000313" key="21">
    <source>
        <dbReference type="EMBL" id="MFC6333555.1"/>
    </source>
</evidence>
<name>A0ABW1V4N1_9BACL</name>
<dbReference type="InterPro" id="IPR050398">
    <property type="entry name" value="HssS/ArlS-like"/>
</dbReference>
<dbReference type="PROSITE" id="PS50109">
    <property type="entry name" value="HIS_KIN"/>
    <property type="match status" value="1"/>
</dbReference>
<evidence type="ECO:0000256" key="14">
    <source>
        <dbReference type="ARBA" id="ARBA00023136"/>
    </source>
</evidence>
<feature type="domain" description="HAMP" evidence="20">
    <location>
        <begin position="155"/>
        <end position="207"/>
    </location>
</feature>
<evidence type="ECO:0000256" key="13">
    <source>
        <dbReference type="ARBA" id="ARBA00023026"/>
    </source>
</evidence>
<keyword evidence="10" id="KW-0067">ATP-binding</keyword>
<dbReference type="PANTHER" id="PTHR45528:SF11">
    <property type="entry name" value="HISTIDINE KINASE"/>
    <property type="match status" value="1"/>
</dbReference>
<dbReference type="PROSITE" id="PS50885">
    <property type="entry name" value="HAMP"/>
    <property type="match status" value="1"/>
</dbReference>
<dbReference type="EC" id="2.7.13.3" evidence="3"/>
<dbReference type="SMART" id="SM00387">
    <property type="entry name" value="HATPase_c"/>
    <property type="match status" value="1"/>
</dbReference>
<evidence type="ECO:0000256" key="18">
    <source>
        <dbReference type="SAM" id="Phobius"/>
    </source>
</evidence>
<dbReference type="Gene3D" id="1.10.287.130">
    <property type="match status" value="1"/>
</dbReference>
<organism evidence="21 22">
    <name type="scientific">Paenibacillus septentrionalis</name>
    <dbReference type="NCBI Taxonomy" id="429342"/>
    <lineage>
        <taxon>Bacteria</taxon>
        <taxon>Bacillati</taxon>
        <taxon>Bacillota</taxon>
        <taxon>Bacilli</taxon>
        <taxon>Bacillales</taxon>
        <taxon>Paenibacillaceae</taxon>
        <taxon>Paenibacillus</taxon>
    </lineage>
</organism>
<evidence type="ECO:0000256" key="1">
    <source>
        <dbReference type="ARBA" id="ARBA00000085"/>
    </source>
</evidence>
<dbReference type="SUPFAM" id="SSF158472">
    <property type="entry name" value="HAMP domain-like"/>
    <property type="match status" value="1"/>
</dbReference>
<dbReference type="RefSeq" id="WP_379235147.1">
    <property type="nucleotide sequence ID" value="NZ_JBHSTE010000004.1"/>
</dbReference>
<dbReference type="PANTHER" id="PTHR45528">
    <property type="entry name" value="SENSOR HISTIDINE KINASE CPXA"/>
    <property type="match status" value="1"/>
</dbReference>
<comment type="caution">
    <text evidence="21">The sequence shown here is derived from an EMBL/GenBank/DDBJ whole genome shotgun (WGS) entry which is preliminary data.</text>
</comment>
<keyword evidence="7 18" id="KW-0812">Transmembrane</keyword>
<evidence type="ECO:0000256" key="5">
    <source>
        <dbReference type="ARBA" id="ARBA00022553"/>
    </source>
</evidence>
<dbReference type="InterPro" id="IPR036890">
    <property type="entry name" value="HATPase_C_sf"/>
</dbReference>
<evidence type="ECO:0000256" key="7">
    <source>
        <dbReference type="ARBA" id="ARBA00022692"/>
    </source>
</evidence>
<feature type="domain" description="Histidine kinase" evidence="19">
    <location>
        <begin position="215"/>
        <end position="429"/>
    </location>
</feature>
<dbReference type="InterPro" id="IPR003594">
    <property type="entry name" value="HATPase_dom"/>
</dbReference>
<dbReference type="SMART" id="SM00388">
    <property type="entry name" value="HisKA"/>
    <property type="match status" value="1"/>
</dbReference>
<evidence type="ECO:0000256" key="9">
    <source>
        <dbReference type="ARBA" id="ARBA00022777"/>
    </source>
</evidence>
<feature type="coiled-coil region" evidence="17">
    <location>
        <begin position="188"/>
        <end position="215"/>
    </location>
</feature>
<keyword evidence="4" id="KW-1003">Cell membrane</keyword>
<feature type="transmembrane region" description="Helical" evidence="18">
    <location>
        <begin position="6"/>
        <end position="32"/>
    </location>
</feature>
<dbReference type="Gene3D" id="6.10.340.10">
    <property type="match status" value="1"/>
</dbReference>
<keyword evidence="5" id="KW-0597">Phosphoprotein</keyword>
<sequence>MIKTLYIRIIVYYMAAVLIGVVVAWLSALYIFKESAEQAVSAELTAKADHMLQLYRQANPENANMLLEHAARLASVGIQLKKESSQETLYMNWPDDEERCNCDITIQQQWEFNGETYTIELIESRTDASSGRYEIALVLLIVLAIGSLIVLLFARLLVKPIHQVTSAAKQWAGGDFNVKIPENGPDEIGVLSKTLNEMADDLAKLERERQEFVANVSHEFQSPLTVIKGFSAVLLEGELDESQRKRSAQIIMKESERLSKLSDNLLRLASLESDSVVLSPSSYDLSEQIRRTVLSFEPLWSGKQLDVEMNAKPITICADRELLNQVWYNLMSNAIKFTPNGGRIIIDVLIEAGRINVQFFDNGTSISTEDREKIFERFFKVDRARDRSIDGNGLGLFIVQKIVAIHKGTIDIEEKKDGKAFIVSLPQSRQSIG</sequence>
<comment type="subcellular location">
    <subcellularLocation>
        <location evidence="2">Cell membrane</location>
        <topology evidence="2">Multi-pass membrane protein</topology>
    </subcellularLocation>
</comment>
<comment type="catalytic activity">
    <reaction evidence="1">
        <text>ATP + protein L-histidine = ADP + protein N-phospho-L-histidine.</text>
        <dbReference type="EC" id="2.7.13.3"/>
    </reaction>
</comment>
<evidence type="ECO:0000256" key="4">
    <source>
        <dbReference type="ARBA" id="ARBA00022475"/>
    </source>
</evidence>
<dbReference type="CDD" id="cd00075">
    <property type="entry name" value="HATPase"/>
    <property type="match status" value="1"/>
</dbReference>
<dbReference type="SMART" id="SM00304">
    <property type="entry name" value="HAMP"/>
    <property type="match status" value="1"/>
</dbReference>
<dbReference type="InterPro" id="IPR003661">
    <property type="entry name" value="HisK_dim/P_dom"/>
</dbReference>
<accession>A0ABW1V4N1</accession>
<keyword evidence="22" id="KW-1185">Reference proteome</keyword>
<dbReference type="GO" id="GO:0016301">
    <property type="term" value="F:kinase activity"/>
    <property type="evidence" value="ECO:0007669"/>
    <property type="project" value="UniProtKB-KW"/>
</dbReference>
<dbReference type="InterPro" id="IPR005467">
    <property type="entry name" value="His_kinase_dom"/>
</dbReference>
<evidence type="ECO:0000256" key="8">
    <source>
        <dbReference type="ARBA" id="ARBA00022741"/>
    </source>
</evidence>
<dbReference type="EMBL" id="JBHSTE010000004">
    <property type="protein sequence ID" value="MFC6333555.1"/>
    <property type="molecule type" value="Genomic_DNA"/>
</dbReference>
<dbReference type="InterPro" id="IPR004358">
    <property type="entry name" value="Sig_transdc_His_kin-like_C"/>
</dbReference>
<dbReference type="InterPro" id="IPR003660">
    <property type="entry name" value="HAMP_dom"/>
</dbReference>
<dbReference type="SUPFAM" id="SSF55874">
    <property type="entry name" value="ATPase domain of HSP90 chaperone/DNA topoisomerase II/histidine kinase"/>
    <property type="match status" value="1"/>
</dbReference>
<evidence type="ECO:0000256" key="12">
    <source>
        <dbReference type="ARBA" id="ARBA00023012"/>
    </source>
</evidence>
<dbReference type="SUPFAM" id="SSF47384">
    <property type="entry name" value="Homodimeric domain of signal transducing histidine kinase"/>
    <property type="match status" value="1"/>
</dbReference>
<evidence type="ECO:0000256" key="17">
    <source>
        <dbReference type="SAM" id="Coils"/>
    </source>
</evidence>
<evidence type="ECO:0000256" key="16">
    <source>
        <dbReference type="ARBA" id="ARBA00040841"/>
    </source>
</evidence>
<evidence type="ECO:0000256" key="15">
    <source>
        <dbReference type="ARBA" id="ARBA00037219"/>
    </source>
</evidence>
<dbReference type="Pfam" id="PF00512">
    <property type="entry name" value="HisKA"/>
    <property type="match status" value="1"/>
</dbReference>
<evidence type="ECO:0000259" key="19">
    <source>
        <dbReference type="PROSITE" id="PS50109"/>
    </source>
</evidence>
<dbReference type="Gene3D" id="3.30.565.10">
    <property type="entry name" value="Histidine kinase-like ATPase, C-terminal domain"/>
    <property type="match status" value="1"/>
</dbReference>
<proteinExistence type="predicted"/>
<dbReference type="Proteomes" id="UP001596233">
    <property type="component" value="Unassembled WGS sequence"/>
</dbReference>
<evidence type="ECO:0000256" key="10">
    <source>
        <dbReference type="ARBA" id="ARBA00022840"/>
    </source>
</evidence>
<dbReference type="Pfam" id="PF02518">
    <property type="entry name" value="HATPase_c"/>
    <property type="match status" value="1"/>
</dbReference>